<sequence length="215" mass="24585">MFSCGNERVLHLPEVNHSEITDIKDVSHAYLFYDETKTDSVELNRKNLISTTNWLINVDKRLTLKQAIPHIKYLQDKKANSSHKNETAKNYFTCNDTSRKDLGFIEFTDVSFKNESLDNYSGVLSSFEDSGNSTAIAFEDDNEITIASALLNSVILETTKDSLSYYLKKCDTINGMILLNFNEALTFQNYIEYKSLISKTVLNHTEISNTEFIFN</sequence>
<evidence type="ECO:0000313" key="1">
    <source>
        <dbReference type="EMBL" id="GAA4955876.1"/>
    </source>
</evidence>
<name>A0ABP9H0Y3_9FLAO</name>
<keyword evidence="2" id="KW-1185">Reference proteome</keyword>
<reference evidence="2" key="1">
    <citation type="journal article" date="2019" name="Int. J. Syst. Evol. Microbiol.">
        <title>The Global Catalogue of Microorganisms (GCM) 10K type strain sequencing project: providing services to taxonomists for standard genome sequencing and annotation.</title>
        <authorList>
            <consortium name="The Broad Institute Genomics Platform"/>
            <consortium name="The Broad Institute Genome Sequencing Center for Infectious Disease"/>
            <person name="Wu L."/>
            <person name="Ma J."/>
        </authorList>
    </citation>
    <scope>NUCLEOTIDE SEQUENCE [LARGE SCALE GENOMIC DNA]</scope>
    <source>
        <strain evidence="2">JCM 18285</strain>
    </source>
</reference>
<dbReference type="Proteomes" id="UP001501302">
    <property type="component" value="Unassembled WGS sequence"/>
</dbReference>
<comment type="caution">
    <text evidence="1">The sequence shown here is derived from an EMBL/GenBank/DDBJ whole genome shotgun (WGS) entry which is preliminary data.</text>
</comment>
<protein>
    <submittedName>
        <fullName evidence="1">Uncharacterized protein</fullName>
    </submittedName>
</protein>
<organism evidence="1 2">
    <name type="scientific">Algibacter agarivorans</name>
    <dbReference type="NCBI Taxonomy" id="1109741"/>
    <lineage>
        <taxon>Bacteria</taxon>
        <taxon>Pseudomonadati</taxon>
        <taxon>Bacteroidota</taxon>
        <taxon>Flavobacteriia</taxon>
        <taxon>Flavobacteriales</taxon>
        <taxon>Flavobacteriaceae</taxon>
        <taxon>Algibacter</taxon>
    </lineage>
</organism>
<proteinExistence type="predicted"/>
<gene>
    <name evidence="1" type="ORF">GCM10023314_32060</name>
</gene>
<dbReference type="EMBL" id="BAABJJ010000044">
    <property type="protein sequence ID" value="GAA4955876.1"/>
    <property type="molecule type" value="Genomic_DNA"/>
</dbReference>
<evidence type="ECO:0000313" key="2">
    <source>
        <dbReference type="Proteomes" id="UP001501302"/>
    </source>
</evidence>
<accession>A0ABP9H0Y3</accession>